<feature type="region of interest" description="Disordered" evidence="1">
    <location>
        <begin position="92"/>
        <end position="136"/>
    </location>
</feature>
<keyword evidence="2" id="KW-0732">Signal</keyword>
<evidence type="ECO:0000313" key="3">
    <source>
        <dbReference type="EMBL" id="OXA61350.1"/>
    </source>
</evidence>
<dbReference type="SUPFAM" id="SSF49562">
    <property type="entry name" value="C2 domain (Calcium/lipid-binding domain, CaLB)"/>
    <property type="match status" value="1"/>
</dbReference>
<gene>
    <name evidence="3" type="ORF">Fcan01_01387</name>
</gene>
<comment type="caution">
    <text evidence="3">The sequence shown here is derived from an EMBL/GenBank/DDBJ whole genome shotgun (WGS) entry which is preliminary data.</text>
</comment>
<reference evidence="3 4" key="1">
    <citation type="submission" date="2015-12" db="EMBL/GenBank/DDBJ databases">
        <title>The genome of Folsomia candida.</title>
        <authorList>
            <person name="Faddeeva A."/>
            <person name="Derks M.F."/>
            <person name="Anvar Y."/>
            <person name="Smit S."/>
            <person name="Van Straalen N."/>
            <person name="Roelofs D."/>
        </authorList>
    </citation>
    <scope>NUCLEOTIDE SEQUENCE [LARGE SCALE GENOMIC DNA]</scope>
    <source>
        <strain evidence="3 4">VU population</strain>
        <tissue evidence="3">Whole body</tissue>
    </source>
</reference>
<evidence type="ECO:0000313" key="4">
    <source>
        <dbReference type="Proteomes" id="UP000198287"/>
    </source>
</evidence>
<evidence type="ECO:0000256" key="2">
    <source>
        <dbReference type="SAM" id="SignalP"/>
    </source>
</evidence>
<dbReference type="Proteomes" id="UP000198287">
    <property type="component" value="Unassembled WGS sequence"/>
</dbReference>
<name>A0A226EVY0_FOLCA</name>
<dbReference type="InterPro" id="IPR035892">
    <property type="entry name" value="C2_domain_sf"/>
</dbReference>
<accession>A0A226EVY0</accession>
<dbReference type="OrthoDB" id="73919at2759"/>
<sequence length="282" mass="30941">MPTMKADQRLRQLYLKMRILIFTLTVVLLSGSSVAGDATSETKNFLNEAPVEKLVVREALIKSNDAVASPGDPEASEVNVVPRVVEATKGIMEDSEMKEDLGAESPMSNRAMGTGIISFPKPPSNSQSKKDQQKSPQYISVRINITTFIRTQKSLLPAAQSQVTISLSGSELLDYDSISGCDTVITIFCSSTSSPATYCGEVQKISDDAYPVFPERFTFPYAIGTGQQWRFELVDRDVQFDDPIGTVVISVDDFMQTITTGGTMTRRVNLNRPGNLHVKREA</sequence>
<feature type="chain" id="PRO_5012646570" evidence="2">
    <location>
        <begin position="32"/>
        <end position="282"/>
    </location>
</feature>
<evidence type="ECO:0000256" key="1">
    <source>
        <dbReference type="SAM" id="MobiDB-lite"/>
    </source>
</evidence>
<dbReference type="AlphaFoldDB" id="A0A226EVY0"/>
<dbReference type="EMBL" id="LNIX01000001">
    <property type="protein sequence ID" value="OXA61350.1"/>
    <property type="molecule type" value="Genomic_DNA"/>
</dbReference>
<protein>
    <submittedName>
        <fullName evidence="3">Protein BONZAI 3</fullName>
    </submittedName>
</protein>
<proteinExistence type="predicted"/>
<feature type="signal peptide" evidence="2">
    <location>
        <begin position="1"/>
        <end position="31"/>
    </location>
</feature>
<organism evidence="3 4">
    <name type="scientific">Folsomia candida</name>
    <name type="common">Springtail</name>
    <dbReference type="NCBI Taxonomy" id="158441"/>
    <lineage>
        <taxon>Eukaryota</taxon>
        <taxon>Metazoa</taxon>
        <taxon>Ecdysozoa</taxon>
        <taxon>Arthropoda</taxon>
        <taxon>Hexapoda</taxon>
        <taxon>Collembola</taxon>
        <taxon>Entomobryomorpha</taxon>
        <taxon>Isotomoidea</taxon>
        <taxon>Isotomidae</taxon>
        <taxon>Proisotominae</taxon>
        <taxon>Folsomia</taxon>
    </lineage>
</organism>
<keyword evidence="4" id="KW-1185">Reference proteome</keyword>
<dbReference type="Gene3D" id="2.60.40.150">
    <property type="entry name" value="C2 domain"/>
    <property type="match status" value="1"/>
</dbReference>